<keyword evidence="5" id="KW-0067">ATP-binding</keyword>
<dbReference type="InterPro" id="IPR050928">
    <property type="entry name" value="ATP-dep_Zn_Metalloprotease"/>
</dbReference>
<gene>
    <name evidence="8" type="primary">Spg7_1</name>
    <name evidence="8" type="ORF">ODOGUJ_R15405</name>
</gene>
<dbReference type="OrthoDB" id="1413014at2759"/>
<dbReference type="Pfam" id="PF01434">
    <property type="entry name" value="Peptidase_M41"/>
    <property type="match status" value="1"/>
</dbReference>
<feature type="non-terminal residue" evidence="8">
    <location>
        <position position="1"/>
    </location>
</feature>
<dbReference type="EMBL" id="VXAB01013756">
    <property type="protein sequence ID" value="NXJ16067.1"/>
    <property type="molecule type" value="Genomic_DNA"/>
</dbReference>
<protein>
    <submittedName>
        <fullName evidence="8">SPG7 protein</fullName>
    </submittedName>
</protein>
<evidence type="ECO:0000256" key="1">
    <source>
        <dbReference type="ARBA" id="ARBA00001947"/>
    </source>
</evidence>
<dbReference type="InterPro" id="IPR037219">
    <property type="entry name" value="Peptidase_M41-like"/>
</dbReference>
<name>A0A7K9Z2P7_9GALL</name>
<evidence type="ECO:0000256" key="6">
    <source>
        <dbReference type="ARBA" id="ARBA00023049"/>
    </source>
</evidence>
<keyword evidence="6" id="KW-0378">Hydrolase</keyword>
<dbReference type="GO" id="GO:0004222">
    <property type="term" value="F:metalloendopeptidase activity"/>
    <property type="evidence" value="ECO:0007669"/>
    <property type="project" value="InterPro"/>
</dbReference>
<evidence type="ECO:0000256" key="3">
    <source>
        <dbReference type="ARBA" id="ARBA00022741"/>
    </source>
</evidence>
<evidence type="ECO:0000313" key="9">
    <source>
        <dbReference type="Proteomes" id="UP000522663"/>
    </source>
</evidence>
<keyword evidence="9" id="KW-1185">Reference proteome</keyword>
<accession>A0A7K9Z2P7</accession>
<dbReference type="PANTHER" id="PTHR43655:SF8">
    <property type="entry name" value="PARAPLEGIN"/>
    <property type="match status" value="1"/>
</dbReference>
<dbReference type="GO" id="GO:0005524">
    <property type="term" value="F:ATP binding"/>
    <property type="evidence" value="ECO:0007669"/>
    <property type="project" value="UniProtKB-KW"/>
</dbReference>
<evidence type="ECO:0000256" key="4">
    <source>
        <dbReference type="ARBA" id="ARBA00022833"/>
    </source>
</evidence>
<keyword evidence="2" id="KW-0479">Metal-binding</keyword>
<dbReference type="Gene3D" id="1.20.58.760">
    <property type="entry name" value="Peptidase M41"/>
    <property type="match status" value="1"/>
</dbReference>
<evidence type="ECO:0000256" key="5">
    <source>
        <dbReference type="ARBA" id="ARBA00022840"/>
    </source>
</evidence>
<dbReference type="PANTHER" id="PTHR43655">
    <property type="entry name" value="ATP-DEPENDENT PROTEASE"/>
    <property type="match status" value="1"/>
</dbReference>
<dbReference type="GO" id="GO:0046872">
    <property type="term" value="F:metal ion binding"/>
    <property type="evidence" value="ECO:0007669"/>
    <property type="project" value="UniProtKB-KW"/>
</dbReference>
<dbReference type="InterPro" id="IPR000642">
    <property type="entry name" value="Peptidase_M41"/>
</dbReference>
<sequence length="68" mass="7652">MVKQYGMVPSIGQISFPDGEGTVGIGRRPFSQSLQQMMDHEAKVLVAQAYRRTEKLLLDNRDKLQTVS</sequence>
<dbReference type="Proteomes" id="UP000522663">
    <property type="component" value="Unassembled WGS sequence"/>
</dbReference>
<keyword evidence="4" id="KW-0862">Zinc</keyword>
<comment type="cofactor">
    <cofactor evidence="1">
        <name>Zn(2+)</name>
        <dbReference type="ChEBI" id="CHEBI:29105"/>
    </cofactor>
</comment>
<organism evidence="8 9">
    <name type="scientific">Odontophorus gujanensis</name>
    <name type="common">marbled wood quail</name>
    <dbReference type="NCBI Taxonomy" id="886794"/>
    <lineage>
        <taxon>Eukaryota</taxon>
        <taxon>Metazoa</taxon>
        <taxon>Chordata</taxon>
        <taxon>Craniata</taxon>
        <taxon>Vertebrata</taxon>
        <taxon>Euteleostomi</taxon>
        <taxon>Archelosauria</taxon>
        <taxon>Archosauria</taxon>
        <taxon>Dinosauria</taxon>
        <taxon>Saurischia</taxon>
        <taxon>Theropoda</taxon>
        <taxon>Coelurosauria</taxon>
        <taxon>Aves</taxon>
        <taxon>Neognathae</taxon>
        <taxon>Galloanserae</taxon>
        <taxon>Galliformes</taxon>
        <taxon>Odontophoridae</taxon>
        <taxon>Odontophorus</taxon>
    </lineage>
</organism>
<keyword evidence="6" id="KW-0482">Metalloprotease</keyword>
<comment type="caution">
    <text evidence="8">The sequence shown here is derived from an EMBL/GenBank/DDBJ whole genome shotgun (WGS) entry which is preliminary data.</text>
</comment>
<keyword evidence="6" id="KW-0645">Protease</keyword>
<evidence type="ECO:0000259" key="7">
    <source>
        <dbReference type="Pfam" id="PF01434"/>
    </source>
</evidence>
<dbReference type="SUPFAM" id="SSF140990">
    <property type="entry name" value="FtsH protease domain-like"/>
    <property type="match status" value="1"/>
</dbReference>
<evidence type="ECO:0000256" key="2">
    <source>
        <dbReference type="ARBA" id="ARBA00022723"/>
    </source>
</evidence>
<dbReference type="AlphaFoldDB" id="A0A7K9Z2P7"/>
<keyword evidence="3" id="KW-0547">Nucleotide-binding</keyword>
<reference evidence="8 9" key="1">
    <citation type="submission" date="2019-09" db="EMBL/GenBank/DDBJ databases">
        <title>Bird 10,000 Genomes (B10K) Project - Family phase.</title>
        <authorList>
            <person name="Zhang G."/>
        </authorList>
    </citation>
    <scope>NUCLEOTIDE SEQUENCE [LARGE SCALE GENOMIC DNA]</scope>
    <source>
        <strain evidence="8">B10K-DU-001-53</strain>
        <tissue evidence="8">Muscle</tissue>
    </source>
</reference>
<dbReference type="GO" id="GO:0034982">
    <property type="term" value="P:mitochondrial protein processing"/>
    <property type="evidence" value="ECO:0007669"/>
    <property type="project" value="TreeGrafter"/>
</dbReference>
<feature type="non-terminal residue" evidence="8">
    <location>
        <position position="68"/>
    </location>
</feature>
<dbReference type="GO" id="GO:0004176">
    <property type="term" value="F:ATP-dependent peptidase activity"/>
    <property type="evidence" value="ECO:0007669"/>
    <property type="project" value="InterPro"/>
</dbReference>
<feature type="domain" description="Peptidase M41" evidence="7">
    <location>
        <begin position="1"/>
        <end position="67"/>
    </location>
</feature>
<proteinExistence type="predicted"/>
<dbReference type="GO" id="GO:0005745">
    <property type="term" value="C:m-AAA complex"/>
    <property type="evidence" value="ECO:0007669"/>
    <property type="project" value="TreeGrafter"/>
</dbReference>
<evidence type="ECO:0000313" key="8">
    <source>
        <dbReference type="EMBL" id="NXJ16067.1"/>
    </source>
</evidence>